<dbReference type="EMBL" id="UINC01032109">
    <property type="protein sequence ID" value="SVB19225.1"/>
    <property type="molecule type" value="Genomic_DNA"/>
</dbReference>
<dbReference type="InterPro" id="IPR050407">
    <property type="entry name" value="Geranylgeranyl_reductase"/>
</dbReference>
<dbReference type="Gene3D" id="3.50.50.60">
    <property type="entry name" value="FAD/NAD(P)-binding domain"/>
    <property type="match status" value="1"/>
</dbReference>
<feature type="domain" description="FAD-binding" evidence="1">
    <location>
        <begin position="14"/>
        <end position="192"/>
    </location>
</feature>
<evidence type="ECO:0000313" key="3">
    <source>
        <dbReference type="EMBL" id="SVB19225.1"/>
    </source>
</evidence>
<feature type="non-terminal residue" evidence="3">
    <location>
        <position position="1"/>
    </location>
</feature>
<dbReference type="InterPro" id="IPR036188">
    <property type="entry name" value="FAD/NAD-bd_sf"/>
</dbReference>
<protein>
    <submittedName>
        <fullName evidence="3">Uncharacterized protein</fullName>
    </submittedName>
</protein>
<dbReference type="InterPro" id="IPR054715">
    <property type="entry name" value="GGR_cat"/>
</dbReference>
<reference evidence="3" key="1">
    <citation type="submission" date="2018-05" db="EMBL/GenBank/DDBJ databases">
        <authorList>
            <person name="Lanie J.A."/>
            <person name="Ng W.-L."/>
            <person name="Kazmierczak K.M."/>
            <person name="Andrzejewski T.M."/>
            <person name="Davidsen T.M."/>
            <person name="Wayne K.J."/>
            <person name="Tettelin H."/>
            <person name="Glass J.I."/>
            <person name="Rusch D."/>
            <person name="Podicherti R."/>
            <person name="Tsui H.-C.T."/>
            <person name="Winkler M.E."/>
        </authorList>
    </citation>
    <scope>NUCLEOTIDE SEQUENCE</scope>
</reference>
<dbReference type="NCBIfam" id="TIGR02032">
    <property type="entry name" value="GG-red-SF"/>
    <property type="match status" value="1"/>
</dbReference>
<dbReference type="AlphaFoldDB" id="A0A382BZH8"/>
<proteinExistence type="predicted"/>
<feature type="domain" description="Digeranylgeranylglycerophospholipid reductase catalytic" evidence="2">
    <location>
        <begin position="211"/>
        <end position="279"/>
    </location>
</feature>
<accession>A0A382BZH8</accession>
<evidence type="ECO:0000259" key="2">
    <source>
        <dbReference type="Pfam" id="PF22578"/>
    </source>
</evidence>
<dbReference type="PANTHER" id="PTHR42685:SF22">
    <property type="entry name" value="CONDITIONED MEDIUM FACTOR RECEPTOR 1"/>
    <property type="match status" value="1"/>
</dbReference>
<dbReference type="Pfam" id="PF22578">
    <property type="entry name" value="GGR_cat"/>
    <property type="match status" value="1"/>
</dbReference>
<gene>
    <name evidence="3" type="ORF">METZ01_LOCUS172079</name>
</gene>
<dbReference type="GO" id="GO:0016628">
    <property type="term" value="F:oxidoreductase activity, acting on the CH-CH group of donors, NAD or NADP as acceptor"/>
    <property type="evidence" value="ECO:0007669"/>
    <property type="project" value="InterPro"/>
</dbReference>
<dbReference type="Pfam" id="PF01494">
    <property type="entry name" value="FAD_binding_3"/>
    <property type="match status" value="1"/>
</dbReference>
<dbReference type="GO" id="GO:0071949">
    <property type="term" value="F:FAD binding"/>
    <property type="evidence" value="ECO:0007669"/>
    <property type="project" value="InterPro"/>
</dbReference>
<dbReference type="InterPro" id="IPR011777">
    <property type="entry name" value="Geranylgeranyl_Rdtase_fam"/>
</dbReference>
<organism evidence="3">
    <name type="scientific">marine metagenome</name>
    <dbReference type="NCBI Taxonomy" id="408172"/>
    <lineage>
        <taxon>unclassified sequences</taxon>
        <taxon>metagenomes</taxon>
        <taxon>ecological metagenomes</taxon>
    </lineage>
</organism>
<dbReference type="SUPFAM" id="SSF51905">
    <property type="entry name" value="FAD/NAD(P)-binding domain"/>
    <property type="match status" value="1"/>
</dbReference>
<name>A0A382BZH8_9ZZZZ</name>
<dbReference type="PANTHER" id="PTHR42685">
    <property type="entry name" value="GERANYLGERANYL DIPHOSPHATE REDUCTASE"/>
    <property type="match status" value="1"/>
</dbReference>
<evidence type="ECO:0000259" key="1">
    <source>
        <dbReference type="Pfam" id="PF01494"/>
    </source>
</evidence>
<dbReference type="InterPro" id="IPR002938">
    <property type="entry name" value="FAD-bd"/>
</dbReference>
<sequence length="443" mass="48661">VPLERTITKGSESYDVIIVGAGPAGSAAACYAARGGIRVLLLDKAIFPRDKTCGDALGWKTLSFLREFGLNAEDIVTEKARFDGLRFSGPSGKEAIINLPEDSQEYYPAGWCQRRELFDHILFNNARTMVEEAGGTVIQGFTVKEVIYEDGGHKIVGVRGQRILESGEKESMDFRASLTIGAGGYNCPVSRSMIGDTFGEPLAESSHYAAAYRQYWRGVDGCSNHIEVHFLDELSPGYFWIFPVSDDVVNVGLGCLQKELDARSTKLRAMMEYVIKESPIFSPRFANAKLEEGSGRGFKLPLGSPRKSPPSGFQPRRSAMAGGVLIGDAASLVDPFSGEGIGNAIHSAEIAISHFSSADNSKGFPESAANNYQRELWRAMRHEMSHSAMLQTTFLRSPKLMNLYISKVGKKKVLQNVLFDLTARRKPRKSSPSKLRILLSLLF</sequence>
<dbReference type="PRINTS" id="PR00420">
    <property type="entry name" value="RNGMNOXGNASE"/>
</dbReference>